<reference evidence="2 3" key="1">
    <citation type="submission" date="2014-05" db="EMBL/GenBank/DDBJ databases">
        <title>Draft Genome Sequence of Kitasatospora cheerisanensis KCTC 2395.</title>
        <authorList>
            <person name="Nam D.H."/>
        </authorList>
    </citation>
    <scope>NUCLEOTIDE SEQUENCE [LARGE SCALE GENOMIC DNA]</scope>
    <source>
        <strain evidence="2 3">KCTC 2395</strain>
    </source>
</reference>
<comment type="caution">
    <text evidence="2">The sequence shown here is derived from an EMBL/GenBank/DDBJ whole genome shotgun (WGS) entry which is preliminary data.</text>
</comment>
<dbReference type="InterPro" id="IPR036188">
    <property type="entry name" value="FAD/NAD-bd_sf"/>
</dbReference>
<dbReference type="eggNOG" id="COG4529">
    <property type="taxonomic scope" value="Bacteria"/>
</dbReference>
<dbReference type="InterPro" id="IPR052189">
    <property type="entry name" value="L-asp_N-monooxygenase_NS-form"/>
</dbReference>
<gene>
    <name evidence="2" type="ORF">KCH_05750</name>
</gene>
<dbReference type="PANTHER" id="PTHR40254:SF1">
    <property type="entry name" value="BLR0577 PROTEIN"/>
    <property type="match status" value="1"/>
</dbReference>
<organism evidence="2 3">
    <name type="scientific">Kitasatospora cheerisanensis KCTC 2395</name>
    <dbReference type="NCBI Taxonomy" id="1348663"/>
    <lineage>
        <taxon>Bacteria</taxon>
        <taxon>Bacillati</taxon>
        <taxon>Actinomycetota</taxon>
        <taxon>Actinomycetes</taxon>
        <taxon>Kitasatosporales</taxon>
        <taxon>Streptomycetaceae</taxon>
        <taxon>Kitasatospora</taxon>
    </lineage>
</organism>
<dbReference type="EMBL" id="JNBY01000022">
    <property type="protein sequence ID" value="KDN87654.1"/>
    <property type="molecule type" value="Genomic_DNA"/>
</dbReference>
<accession>A0A066Z5X8</accession>
<proteinExistence type="predicted"/>
<dbReference type="HOGENOM" id="CLU_016297_0_0_11"/>
<keyword evidence="3" id="KW-1185">Reference proteome</keyword>
<evidence type="ECO:0000313" key="3">
    <source>
        <dbReference type="Proteomes" id="UP000027178"/>
    </source>
</evidence>
<dbReference type="RefSeq" id="WP_035858582.1">
    <property type="nucleotide sequence ID" value="NZ_KK853997.1"/>
</dbReference>
<evidence type="ECO:0000259" key="1">
    <source>
        <dbReference type="Pfam" id="PF13454"/>
    </source>
</evidence>
<dbReference type="PANTHER" id="PTHR40254">
    <property type="entry name" value="BLR0577 PROTEIN"/>
    <property type="match status" value="1"/>
</dbReference>
<protein>
    <recommendedName>
        <fullName evidence="1">FAD-dependent urate hydroxylase HpyO/Asp monooxygenase CreE-like FAD/NAD(P)-binding domain-containing protein</fullName>
    </recommendedName>
</protein>
<evidence type="ECO:0000313" key="2">
    <source>
        <dbReference type="EMBL" id="KDN87654.1"/>
    </source>
</evidence>
<name>A0A066Z5X8_9ACTN</name>
<dbReference type="PATRIC" id="fig|1348663.4.peg.545"/>
<feature type="domain" description="FAD-dependent urate hydroxylase HpyO/Asp monooxygenase CreE-like FAD/NAD(P)-binding" evidence="1">
    <location>
        <begin position="10"/>
        <end position="191"/>
    </location>
</feature>
<dbReference type="InterPro" id="IPR038732">
    <property type="entry name" value="HpyO/CreE_NAD-binding"/>
</dbReference>
<dbReference type="Pfam" id="PF13454">
    <property type="entry name" value="NAD_binding_9"/>
    <property type="match status" value="1"/>
</dbReference>
<dbReference type="Proteomes" id="UP000027178">
    <property type="component" value="Unassembled WGS sequence"/>
</dbReference>
<dbReference type="AlphaFoldDB" id="A0A066Z5X8"/>
<dbReference type="SUPFAM" id="SSF51905">
    <property type="entry name" value="FAD/NAD(P)-binding domain"/>
    <property type="match status" value="1"/>
</dbReference>
<sequence>MKSSSTSAVAVVGAGPRGLSVLERLCARERKCASAGRVTVHVVDPYRPGPGMVWRTDQSRELLMNTVASQVTVYSDASVNLTGPIEEGPSLYAWAREVASGAVPAPGDERVLAEARRLGPDSYPSRAFYGQYLEWVFARLVAEAPDHLELRVHASRAVALDEDGDGGRQALLLADGTRLDGLDAVVLAQGHLPTRPSTEESRLAAFAAEHGLAYLRSANPADADHHRIPAGEAVALRGLGLNYFDYQAVLTVGRGGRFERTDTGLVYHPSGQEPRIVAGSRRGIPYHARGENEKGAYGRYQPRLLTVQKAAELRTLAAQGQWIRFGADLWPLIATEVESVYYAALLAGRPDVEEFTDRYLAAAHDPSAKRELVEEADIAPADRWDWERLAEPYGDRAFANPDEYREWLLGYLRQDVVEARAGNVGGPLKAALDVLRDLRNEIRLAVDHSGLEGTSHRDELEGWYTPLNAFLSIGPPVSRIEELIALIEAGVVEITGPGMTVTAVADGSGFEIGSRRIPGARHRVGTLIEARLPETDLRRTDDPLLRHLLTTGQCRPYVIPGECGTAYETGGVAVTGRPFHLVDAEGRAHPRRFVHGVPTESVHWVTAAGIRPGVGSVTVEDSDAIAGAVLALLAENAPQTVKEVVA</sequence>